<organism evidence="2 3">
    <name type="scientific">Sphingomonas citri</name>
    <dbReference type="NCBI Taxonomy" id="2862499"/>
    <lineage>
        <taxon>Bacteria</taxon>
        <taxon>Pseudomonadati</taxon>
        <taxon>Pseudomonadota</taxon>
        <taxon>Alphaproteobacteria</taxon>
        <taxon>Sphingomonadales</taxon>
        <taxon>Sphingomonadaceae</taxon>
        <taxon>Sphingomonas</taxon>
    </lineage>
</organism>
<dbReference type="CDD" id="cd03024">
    <property type="entry name" value="DsbA_FrnE"/>
    <property type="match status" value="1"/>
</dbReference>
<dbReference type="PANTHER" id="PTHR13887:SF41">
    <property type="entry name" value="THIOREDOXIN SUPERFAMILY PROTEIN"/>
    <property type="match status" value="1"/>
</dbReference>
<dbReference type="RefSeq" id="WP_219750255.1">
    <property type="nucleotide sequence ID" value="NZ_JAHXZN010000009.1"/>
</dbReference>
<feature type="domain" description="DSBA-like thioredoxin" evidence="1">
    <location>
        <begin position="4"/>
        <end position="203"/>
    </location>
</feature>
<evidence type="ECO:0000313" key="2">
    <source>
        <dbReference type="EMBL" id="MBW6532660.1"/>
    </source>
</evidence>
<dbReference type="Pfam" id="PF01323">
    <property type="entry name" value="DSBA"/>
    <property type="match status" value="1"/>
</dbReference>
<proteinExistence type="predicted"/>
<evidence type="ECO:0000259" key="1">
    <source>
        <dbReference type="Pfam" id="PF01323"/>
    </source>
</evidence>
<evidence type="ECO:0000313" key="3">
    <source>
        <dbReference type="Proteomes" id="UP000759103"/>
    </source>
</evidence>
<dbReference type="EMBL" id="JAHXZN010000009">
    <property type="protein sequence ID" value="MBW6532660.1"/>
    <property type="molecule type" value="Genomic_DNA"/>
</dbReference>
<sequence>MLKIDLYTDVSCPWCILGMYRLDKVLAERFSELKVDIEHHPVLLMPDAPAAGVHIPDMLRSRYGVTDPRQAFARPEMEARASGLGLDLSRQPWAYPTQPAHALISAARERGTQHKLAVAISNAYFLEAKNTSDPDILAEIGAANGFDRDEARAIALNQIEHHRVEQESAEASRKGVRSVPHFIFDDRLAINGGRSEDEIERAIRQGLEGKP</sequence>
<name>A0ABS7BSS7_9SPHN</name>
<dbReference type="Gene3D" id="3.40.30.10">
    <property type="entry name" value="Glutaredoxin"/>
    <property type="match status" value="1"/>
</dbReference>
<dbReference type="InterPro" id="IPR036249">
    <property type="entry name" value="Thioredoxin-like_sf"/>
</dbReference>
<reference evidence="2 3" key="1">
    <citation type="submission" date="2021-07" db="EMBL/GenBank/DDBJ databases">
        <title>Sphingomonas sp.</title>
        <authorList>
            <person name="Feng G."/>
            <person name="Li J."/>
            <person name="Pan M."/>
        </authorList>
    </citation>
    <scope>NUCLEOTIDE SEQUENCE [LARGE SCALE GENOMIC DNA]</scope>
    <source>
        <strain evidence="2 3">RRHST34</strain>
    </source>
</reference>
<keyword evidence="3" id="KW-1185">Reference proteome</keyword>
<dbReference type="PANTHER" id="PTHR13887">
    <property type="entry name" value="GLUTATHIONE S-TRANSFERASE KAPPA"/>
    <property type="match status" value="1"/>
</dbReference>
<dbReference type="Proteomes" id="UP000759103">
    <property type="component" value="Unassembled WGS sequence"/>
</dbReference>
<comment type="caution">
    <text evidence="2">The sequence shown here is derived from an EMBL/GenBank/DDBJ whole genome shotgun (WGS) entry which is preliminary data.</text>
</comment>
<gene>
    <name evidence="2" type="ORF">KZ820_18105</name>
</gene>
<protein>
    <submittedName>
        <fullName evidence="2">DsbA family protein</fullName>
    </submittedName>
</protein>
<accession>A0ABS7BSS7</accession>
<dbReference type="InterPro" id="IPR001853">
    <property type="entry name" value="DSBA-like_thioredoxin_dom"/>
</dbReference>
<dbReference type="SUPFAM" id="SSF52833">
    <property type="entry name" value="Thioredoxin-like"/>
    <property type="match status" value="1"/>
</dbReference>